<evidence type="ECO:0000313" key="2">
    <source>
        <dbReference type="EMBL" id="QSS55455.1"/>
    </source>
</evidence>
<keyword evidence="1" id="KW-1133">Transmembrane helix</keyword>
<keyword evidence="1" id="KW-0472">Membrane</keyword>
<dbReference type="EMBL" id="CP069105">
    <property type="protein sequence ID" value="QSS55455.1"/>
    <property type="molecule type" value="Genomic_DNA"/>
</dbReference>
<proteinExistence type="predicted"/>
<dbReference type="Proteomes" id="UP000663419">
    <property type="component" value="Chromosome 4"/>
</dbReference>
<name>A0A8A1LQQ3_AJEC8</name>
<organism evidence="2 3">
    <name type="scientific">Ajellomyces capsulatus (strain H88)</name>
    <name type="common">Darling's disease fungus</name>
    <name type="synonym">Histoplasma capsulatum</name>
    <dbReference type="NCBI Taxonomy" id="544711"/>
    <lineage>
        <taxon>Eukaryota</taxon>
        <taxon>Fungi</taxon>
        <taxon>Dikarya</taxon>
        <taxon>Ascomycota</taxon>
        <taxon>Pezizomycotina</taxon>
        <taxon>Eurotiomycetes</taxon>
        <taxon>Eurotiomycetidae</taxon>
        <taxon>Onygenales</taxon>
        <taxon>Ajellomycetaceae</taxon>
        <taxon>Histoplasma</taxon>
    </lineage>
</organism>
<dbReference type="AlphaFoldDB" id="A0A8A1LQQ3"/>
<feature type="transmembrane region" description="Helical" evidence="1">
    <location>
        <begin position="12"/>
        <end position="30"/>
    </location>
</feature>
<keyword evidence="1" id="KW-0812">Transmembrane</keyword>
<dbReference type="VEuPathDB" id="FungiDB:I7I53_03329"/>
<gene>
    <name evidence="2" type="ORF">I7I53_03329</name>
</gene>
<reference evidence="2" key="1">
    <citation type="submission" date="2021-01" db="EMBL/GenBank/DDBJ databases">
        <title>Chromosome-level genome assembly of a human fungal pathogen reveals clustering of transcriptionally co-regulated genes.</title>
        <authorList>
            <person name="Voorhies M."/>
            <person name="Cohen S."/>
            <person name="Shea T.P."/>
            <person name="Petrus S."/>
            <person name="Munoz J.F."/>
            <person name="Poplawski S."/>
            <person name="Goldman W.E."/>
            <person name="Michael T."/>
            <person name="Cuomo C.A."/>
            <person name="Sil A."/>
            <person name="Beyhan S."/>
        </authorList>
    </citation>
    <scope>NUCLEOTIDE SEQUENCE</scope>
    <source>
        <strain evidence="2">H88</strain>
    </source>
</reference>
<evidence type="ECO:0000256" key="1">
    <source>
        <dbReference type="SAM" id="Phobius"/>
    </source>
</evidence>
<sequence>MDKFGTLGRPLLLLLLLMMMMIGITTVLVASTSAPLASMRIHSPNILQPHYFRGEAGKKFSLSLYLRENSLREYY</sequence>
<protein>
    <submittedName>
        <fullName evidence="2">Uncharacterized protein</fullName>
    </submittedName>
</protein>
<evidence type="ECO:0000313" key="3">
    <source>
        <dbReference type="Proteomes" id="UP000663419"/>
    </source>
</evidence>
<accession>A0A8A1LQQ3</accession>